<dbReference type="EMBL" id="JARAKH010000039">
    <property type="protein sequence ID" value="KAK8382281.1"/>
    <property type="molecule type" value="Genomic_DNA"/>
</dbReference>
<keyword evidence="1" id="KW-1133">Transmembrane helix</keyword>
<dbReference type="PANTHER" id="PTHR19143">
    <property type="entry name" value="FIBRINOGEN/TENASCIN/ANGIOPOEITIN"/>
    <property type="match status" value="1"/>
</dbReference>
<dbReference type="NCBIfam" id="NF040941">
    <property type="entry name" value="GGGWT_bact"/>
    <property type="match status" value="1"/>
</dbReference>
<evidence type="ECO:0000313" key="4">
    <source>
        <dbReference type="Proteomes" id="UP001487740"/>
    </source>
</evidence>
<dbReference type="AlphaFoldDB" id="A0AAW0T5P5"/>
<dbReference type="Gene3D" id="3.90.215.10">
    <property type="entry name" value="Gamma Fibrinogen, chain A, domain 1"/>
    <property type="match status" value="1"/>
</dbReference>
<gene>
    <name evidence="3" type="ORF">O3P69_015306</name>
</gene>
<keyword evidence="1" id="KW-0472">Membrane</keyword>
<sequence>MKCGSDSHGTIYNTTTTTCGARRKQPLRTRLAAVKYKSAFLPPPISSQAHSIPHSPPRCPCPYEVRTLELCTYLRESYLVWLARQSRCSAESNMRVSLYVIAVLGAAGVLAIRVGATREYVSPDTSPPEHATDIKLHPISYSIRPADCADLLLAGATVSGVYEIYPFMCTCGKPVRVWCDMETDGGGWTVFLNRQHQEVQLDFNRTWDDYKAGFGNPNSEYYLGNDVLHQMTNSRFYGIRLDMALPSGGHDFATHQYFKIDSEENRYLASLTGTKLEGTSSTNCLAQMNNRAFTSLDRDHDSSSNNCAVLKGGAWWYYSCGYLNPTSPFNMTLMLTCSGPVRAVTHLQVKIRPSTCDASFKSIHLKDMGCGCGAQAL</sequence>
<proteinExistence type="predicted"/>
<dbReference type="PROSITE" id="PS51406">
    <property type="entry name" value="FIBRINOGEN_C_2"/>
    <property type="match status" value="1"/>
</dbReference>
<dbReference type="Pfam" id="PF00147">
    <property type="entry name" value="Fibrinogen_C"/>
    <property type="match status" value="1"/>
</dbReference>
<feature type="domain" description="Fibrinogen C-terminal" evidence="2">
    <location>
        <begin position="139"/>
        <end position="325"/>
    </location>
</feature>
<dbReference type="GO" id="GO:0005615">
    <property type="term" value="C:extracellular space"/>
    <property type="evidence" value="ECO:0007669"/>
    <property type="project" value="TreeGrafter"/>
</dbReference>
<name>A0AAW0T5P5_SCYPA</name>
<feature type="transmembrane region" description="Helical" evidence="1">
    <location>
        <begin position="96"/>
        <end position="116"/>
    </location>
</feature>
<dbReference type="InterPro" id="IPR014716">
    <property type="entry name" value="Fibrinogen_a/b/g_C_1"/>
</dbReference>
<evidence type="ECO:0000313" key="3">
    <source>
        <dbReference type="EMBL" id="KAK8382281.1"/>
    </source>
</evidence>
<accession>A0AAW0T5P5</accession>
<comment type="caution">
    <text evidence="3">The sequence shown here is derived from an EMBL/GenBank/DDBJ whole genome shotgun (WGS) entry which is preliminary data.</text>
</comment>
<dbReference type="InterPro" id="IPR050373">
    <property type="entry name" value="Fibrinogen_C-term_domain"/>
</dbReference>
<reference evidence="3 4" key="1">
    <citation type="submission" date="2023-03" db="EMBL/GenBank/DDBJ databases">
        <title>High-quality genome of Scylla paramamosain provides insights in environmental adaptation.</title>
        <authorList>
            <person name="Zhang L."/>
        </authorList>
    </citation>
    <scope>NUCLEOTIDE SEQUENCE [LARGE SCALE GENOMIC DNA]</scope>
    <source>
        <strain evidence="3">LZ_2023a</strain>
        <tissue evidence="3">Muscle</tissue>
    </source>
</reference>
<dbReference type="SMART" id="SM00186">
    <property type="entry name" value="FBG"/>
    <property type="match status" value="1"/>
</dbReference>
<keyword evidence="1" id="KW-0812">Transmembrane</keyword>
<dbReference type="InterPro" id="IPR002181">
    <property type="entry name" value="Fibrinogen_a/b/g_C_dom"/>
</dbReference>
<dbReference type="InterPro" id="IPR036056">
    <property type="entry name" value="Fibrinogen-like_C"/>
</dbReference>
<protein>
    <recommendedName>
        <fullName evidence="2">Fibrinogen C-terminal domain-containing protein</fullName>
    </recommendedName>
</protein>
<dbReference type="PANTHER" id="PTHR19143:SF458">
    <property type="entry name" value="FIBRINOGEN C-TERMINAL DOMAIN-CONTAINING PROTEIN-RELATED"/>
    <property type="match status" value="1"/>
</dbReference>
<organism evidence="3 4">
    <name type="scientific">Scylla paramamosain</name>
    <name type="common">Mud crab</name>
    <dbReference type="NCBI Taxonomy" id="85552"/>
    <lineage>
        <taxon>Eukaryota</taxon>
        <taxon>Metazoa</taxon>
        <taxon>Ecdysozoa</taxon>
        <taxon>Arthropoda</taxon>
        <taxon>Crustacea</taxon>
        <taxon>Multicrustacea</taxon>
        <taxon>Malacostraca</taxon>
        <taxon>Eumalacostraca</taxon>
        <taxon>Eucarida</taxon>
        <taxon>Decapoda</taxon>
        <taxon>Pleocyemata</taxon>
        <taxon>Brachyura</taxon>
        <taxon>Eubrachyura</taxon>
        <taxon>Portunoidea</taxon>
        <taxon>Portunidae</taxon>
        <taxon>Portuninae</taxon>
        <taxon>Scylla</taxon>
    </lineage>
</organism>
<evidence type="ECO:0000256" key="1">
    <source>
        <dbReference type="SAM" id="Phobius"/>
    </source>
</evidence>
<keyword evidence="4" id="KW-1185">Reference proteome</keyword>
<dbReference type="SUPFAM" id="SSF56496">
    <property type="entry name" value="Fibrinogen C-terminal domain-like"/>
    <property type="match status" value="1"/>
</dbReference>
<dbReference type="Proteomes" id="UP001487740">
    <property type="component" value="Unassembled WGS sequence"/>
</dbReference>
<evidence type="ECO:0000259" key="2">
    <source>
        <dbReference type="PROSITE" id="PS51406"/>
    </source>
</evidence>